<evidence type="ECO:0000256" key="1">
    <source>
        <dbReference type="SAM" id="MobiDB-lite"/>
    </source>
</evidence>
<feature type="region of interest" description="Disordered" evidence="1">
    <location>
        <begin position="292"/>
        <end position="316"/>
    </location>
</feature>
<feature type="region of interest" description="Disordered" evidence="1">
    <location>
        <begin position="114"/>
        <end position="163"/>
    </location>
</feature>
<feature type="region of interest" description="Disordered" evidence="1">
    <location>
        <begin position="172"/>
        <end position="191"/>
    </location>
</feature>
<sequence length="511" mass="54507">MADARGKGDHQAAPTIHLFPAVRQRMEQTKEQAPWPKIRNNRVGVDDATASVDIGNEVDDVTNKSPVTRSLSAKLRASSGLSQFREVDFSDQVQGVCVTAKARPHYDVPESLKNCDVTSRRASENESGRHSRTESEENRSVLPSDDASQRTSGAGADDGAASEGGRVVVIRQSAQPSENGQCGSHNERERMGEEVRGGILVGKEGGAENAIYVVAEESSLVAGVGGIGAHTMAGVVSSNFRRVPKTLPLKDSQRFSSGASTSKDCGHTSPTSSATVGTELSFGFMHDETTNITEEEKTARPRHIPPPEEQEKPSLTPTSLAIYSSIQKNGLRSGTCILFTTGIFTFIITLILTIAILVMPKTLVVKKEEQRSRDVPAVTHSPSNMGKVVSVGALHAPHTVTRLLIKALLAPPSTPVTLTDLTASPPFLPAISSPSNTSLTFNTVSPSTTFSPPNTASPSNTLNNIEIKDGHLSRQRQTGGEVSVRSEMKCDGWLKPCHAACLQSRVAATDM</sequence>
<organism evidence="3 4">
    <name type="scientific">Homarus americanus</name>
    <name type="common">American lobster</name>
    <dbReference type="NCBI Taxonomy" id="6706"/>
    <lineage>
        <taxon>Eukaryota</taxon>
        <taxon>Metazoa</taxon>
        <taxon>Ecdysozoa</taxon>
        <taxon>Arthropoda</taxon>
        <taxon>Crustacea</taxon>
        <taxon>Multicrustacea</taxon>
        <taxon>Malacostraca</taxon>
        <taxon>Eumalacostraca</taxon>
        <taxon>Eucarida</taxon>
        <taxon>Decapoda</taxon>
        <taxon>Pleocyemata</taxon>
        <taxon>Astacidea</taxon>
        <taxon>Nephropoidea</taxon>
        <taxon>Nephropidae</taxon>
        <taxon>Homarus</taxon>
    </lineage>
</organism>
<feature type="compositionally biased region" description="Polar residues" evidence="1">
    <location>
        <begin position="172"/>
        <end position="184"/>
    </location>
</feature>
<dbReference type="EMBL" id="JAHLQT010021257">
    <property type="protein sequence ID" value="KAG7167753.1"/>
    <property type="molecule type" value="Genomic_DNA"/>
</dbReference>
<dbReference type="Proteomes" id="UP000747542">
    <property type="component" value="Unassembled WGS sequence"/>
</dbReference>
<gene>
    <name evidence="3" type="ORF">Hamer_G010140</name>
</gene>
<feature type="transmembrane region" description="Helical" evidence="2">
    <location>
        <begin position="337"/>
        <end position="358"/>
    </location>
</feature>
<feature type="region of interest" description="Disordered" evidence="1">
    <location>
        <begin position="249"/>
        <end position="280"/>
    </location>
</feature>
<name>A0A8J5MXP1_HOMAM</name>
<evidence type="ECO:0000256" key="2">
    <source>
        <dbReference type="SAM" id="Phobius"/>
    </source>
</evidence>
<keyword evidence="4" id="KW-1185">Reference proteome</keyword>
<protein>
    <recommendedName>
        <fullName evidence="5">Transmembrane protein</fullName>
    </recommendedName>
</protein>
<proteinExistence type="predicted"/>
<feature type="compositionally biased region" description="Basic and acidic residues" evidence="1">
    <location>
        <begin position="292"/>
        <end position="312"/>
    </location>
</feature>
<accession>A0A8J5MXP1</accession>
<evidence type="ECO:0008006" key="5">
    <source>
        <dbReference type="Google" id="ProtNLM"/>
    </source>
</evidence>
<keyword evidence="2" id="KW-1133">Transmembrane helix</keyword>
<reference evidence="3" key="1">
    <citation type="journal article" date="2021" name="Sci. Adv.">
        <title>The American lobster genome reveals insights on longevity, neural, and immune adaptations.</title>
        <authorList>
            <person name="Polinski J.M."/>
            <person name="Zimin A.V."/>
            <person name="Clark K.F."/>
            <person name="Kohn A.B."/>
            <person name="Sadowski N."/>
            <person name="Timp W."/>
            <person name="Ptitsyn A."/>
            <person name="Khanna P."/>
            <person name="Romanova D.Y."/>
            <person name="Williams P."/>
            <person name="Greenwood S.J."/>
            <person name="Moroz L.L."/>
            <person name="Walt D.R."/>
            <person name="Bodnar A.G."/>
        </authorList>
    </citation>
    <scope>NUCLEOTIDE SEQUENCE</scope>
    <source>
        <strain evidence="3">GMGI-L3</strain>
    </source>
</reference>
<keyword evidence="2" id="KW-0472">Membrane</keyword>
<dbReference type="AlphaFoldDB" id="A0A8J5MXP1"/>
<evidence type="ECO:0000313" key="3">
    <source>
        <dbReference type="EMBL" id="KAG7167753.1"/>
    </source>
</evidence>
<keyword evidence="2" id="KW-0812">Transmembrane</keyword>
<evidence type="ECO:0000313" key="4">
    <source>
        <dbReference type="Proteomes" id="UP000747542"/>
    </source>
</evidence>
<feature type="compositionally biased region" description="Basic and acidic residues" evidence="1">
    <location>
        <begin position="118"/>
        <end position="139"/>
    </location>
</feature>
<comment type="caution">
    <text evidence="3">The sequence shown here is derived from an EMBL/GenBank/DDBJ whole genome shotgun (WGS) entry which is preliminary data.</text>
</comment>
<feature type="compositionally biased region" description="Low complexity" evidence="1">
    <location>
        <begin position="152"/>
        <end position="163"/>
    </location>
</feature>
<feature type="compositionally biased region" description="Polar residues" evidence="1">
    <location>
        <begin position="254"/>
        <end position="278"/>
    </location>
</feature>